<dbReference type="OrthoDB" id="269822at2759"/>
<evidence type="ECO:0000256" key="5">
    <source>
        <dbReference type="ARBA" id="ARBA00022801"/>
    </source>
</evidence>
<dbReference type="AlphaFoldDB" id="A0A7J5YQ98"/>
<keyword evidence="5 11" id="KW-0378">Hydrolase</keyword>
<dbReference type="Gene3D" id="2.30.29.30">
    <property type="entry name" value="Pleckstrin-homology domain (PH domain)/Phosphotyrosine-binding domain (PTB)"/>
    <property type="match status" value="1"/>
</dbReference>
<evidence type="ECO:0000313" key="13">
    <source>
        <dbReference type="EMBL" id="KAF3851742.1"/>
    </source>
</evidence>
<reference evidence="13 14" key="1">
    <citation type="submission" date="2020-03" db="EMBL/GenBank/DDBJ databases">
        <title>Dissostichus mawsoni Genome sequencing and assembly.</title>
        <authorList>
            <person name="Park H."/>
        </authorList>
    </citation>
    <scope>NUCLEOTIDE SEQUENCE [LARGE SCALE GENOMIC DNA]</scope>
    <source>
        <strain evidence="13">DM0001</strain>
        <tissue evidence="13">Muscle</tissue>
    </source>
</reference>
<protein>
    <recommendedName>
        <fullName evidence="2 11">Phosphoinositide phospholipase C</fullName>
        <ecNumber evidence="2 11">3.1.4.11</ecNumber>
    </recommendedName>
</protein>
<dbReference type="PROSITE" id="PS50007">
    <property type="entry name" value="PIPLC_X_DOMAIN"/>
    <property type="match status" value="1"/>
</dbReference>
<dbReference type="InterPro" id="IPR011993">
    <property type="entry name" value="PH-like_dom_sf"/>
</dbReference>
<dbReference type="SUPFAM" id="SSF50729">
    <property type="entry name" value="PH domain-like"/>
    <property type="match status" value="1"/>
</dbReference>
<evidence type="ECO:0000256" key="10">
    <source>
        <dbReference type="ARBA" id="ARBA00023674"/>
    </source>
</evidence>
<gene>
    <name evidence="13" type="ORF">F7725_005097</name>
</gene>
<dbReference type="FunFam" id="2.30.29.30:FF:000088">
    <property type="entry name" value="Phosphoinositide phospholipase C"/>
    <property type="match status" value="1"/>
</dbReference>
<comment type="cofactor">
    <cofactor evidence="1">
        <name>Ca(2+)</name>
        <dbReference type="ChEBI" id="CHEBI:29108"/>
    </cofactor>
</comment>
<dbReference type="SUPFAM" id="SSF51695">
    <property type="entry name" value="PLC-like phosphodiesterases"/>
    <property type="match status" value="1"/>
</dbReference>
<dbReference type="GO" id="GO:0005886">
    <property type="term" value="C:plasma membrane"/>
    <property type="evidence" value="ECO:0007669"/>
    <property type="project" value="TreeGrafter"/>
</dbReference>
<evidence type="ECO:0000256" key="4">
    <source>
        <dbReference type="ARBA" id="ARBA00022737"/>
    </source>
</evidence>
<dbReference type="InterPro" id="IPR000909">
    <property type="entry name" value="PLipase_C_PInositol-sp_X_dom"/>
</dbReference>
<dbReference type="PANTHER" id="PTHR10336">
    <property type="entry name" value="PHOSPHOINOSITIDE-SPECIFIC PHOSPHOLIPASE C FAMILY PROTEIN"/>
    <property type="match status" value="1"/>
</dbReference>
<dbReference type="GO" id="GO:0046872">
    <property type="term" value="F:metal ion binding"/>
    <property type="evidence" value="ECO:0007669"/>
    <property type="project" value="UniProtKB-KW"/>
</dbReference>
<evidence type="ECO:0000256" key="2">
    <source>
        <dbReference type="ARBA" id="ARBA00012368"/>
    </source>
</evidence>
<dbReference type="GO" id="GO:0035556">
    <property type="term" value="P:intracellular signal transduction"/>
    <property type="evidence" value="ECO:0007669"/>
    <property type="project" value="InterPro"/>
</dbReference>
<accession>A0A7J5YQ98</accession>
<dbReference type="SMART" id="SM00148">
    <property type="entry name" value="PLCXc"/>
    <property type="match status" value="1"/>
</dbReference>
<dbReference type="Proteomes" id="UP000518266">
    <property type="component" value="Unassembled WGS sequence"/>
</dbReference>
<evidence type="ECO:0000256" key="9">
    <source>
        <dbReference type="ARBA" id="ARBA00023224"/>
    </source>
</evidence>
<organism evidence="13 14">
    <name type="scientific">Dissostichus mawsoni</name>
    <name type="common">Antarctic cod</name>
    <dbReference type="NCBI Taxonomy" id="36200"/>
    <lineage>
        <taxon>Eukaryota</taxon>
        <taxon>Metazoa</taxon>
        <taxon>Chordata</taxon>
        <taxon>Craniata</taxon>
        <taxon>Vertebrata</taxon>
        <taxon>Euteleostomi</taxon>
        <taxon>Actinopterygii</taxon>
        <taxon>Neopterygii</taxon>
        <taxon>Teleostei</taxon>
        <taxon>Neoteleostei</taxon>
        <taxon>Acanthomorphata</taxon>
        <taxon>Eupercaria</taxon>
        <taxon>Perciformes</taxon>
        <taxon>Notothenioidei</taxon>
        <taxon>Nototheniidae</taxon>
        <taxon>Dissostichus</taxon>
    </lineage>
</organism>
<name>A0A7J5YQ98_DISMA</name>
<comment type="catalytic activity">
    <reaction evidence="10">
        <text>a 1,2-diacyl-sn-glycero-3-phospho-(1D-myo-inositol-4,5-bisphosphate) + H2O = 1D-myo-inositol 1,4,5-trisphosphate + a 1,2-diacyl-sn-glycerol + H(+)</text>
        <dbReference type="Rhea" id="RHEA:33179"/>
        <dbReference type="ChEBI" id="CHEBI:15377"/>
        <dbReference type="ChEBI" id="CHEBI:15378"/>
        <dbReference type="ChEBI" id="CHEBI:17815"/>
        <dbReference type="ChEBI" id="CHEBI:58456"/>
        <dbReference type="ChEBI" id="CHEBI:203600"/>
        <dbReference type="EC" id="3.1.4.11"/>
    </reaction>
    <physiologicalReaction direction="left-to-right" evidence="10">
        <dbReference type="Rhea" id="RHEA:33180"/>
    </physiologicalReaction>
</comment>
<dbReference type="InterPro" id="IPR011992">
    <property type="entry name" value="EF-hand-dom_pair"/>
</dbReference>
<dbReference type="InterPro" id="IPR017946">
    <property type="entry name" value="PLC-like_Pdiesterase_TIM-brl"/>
</dbReference>
<evidence type="ECO:0000256" key="11">
    <source>
        <dbReference type="RuleBase" id="RU361133"/>
    </source>
</evidence>
<evidence type="ECO:0000256" key="1">
    <source>
        <dbReference type="ARBA" id="ARBA00001913"/>
    </source>
</evidence>
<keyword evidence="3" id="KW-0479">Metal-binding</keyword>
<evidence type="ECO:0000313" key="14">
    <source>
        <dbReference type="Proteomes" id="UP000518266"/>
    </source>
</evidence>
<dbReference type="CDD" id="cd08558">
    <property type="entry name" value="PI-PLCc_eukaryota"/>
    <property type="match status" value="1"/>
</dbReference>
<keyword evidence="8 11" id="KW-0443">Lipid metabolism</keyword>
<comment type="caution">
    <text evidence="13">The sequence shown here is derived from an EMBL/GenBank/DDBJ whole genome shotgun (WGS) entry which is preliminary data.</text>
</comment>
<keyword evidence="14" id="KW-1185">Reference proteome</keyword>
<keyword evidence="4" id="KW-0677">Repeat</keyword>
<dbReference type="EC" id="3.1.4.11" evidence="2 11"/>
<evidence type="ECO:0000256" key="3">
    <source>
        <dbReference type="ARBA" id="ARBA00022723"/>
    </source>
</evidence>
<dbReference type="PANTHER" id="PTHR10336:SF33">
    <property type="entry name" value="1-PHOSPHATIDYLINOSITOL 4,5-BISPHOSPHATE PHOSPHODIESTERASE DELTA-3"/>
    <property type="match status" value="1"/>
</dbReference>
<dbReference type="GO" id="GO:0004435">
    <property type="term" value="F:phosphatidylinositol-4,5-bisphosphate phospholipase C activity"/>
    <property type="evidence" value="ECO:0007669"/>
    <property type="project" value="UniProtKB-EC"/>
</dbReference>
<keyword evidence="9" id="KW-0807">Transducer</keyword>
<dbReference type="SUPFAM" id="SSF47473">
    <property type="entry name" value="EF-hand"/>
    <property type="match status" value="1"/>
</dbReference>
<feature type="domain" description="Phosphatidylinositol-specific phospholipase C X" evidence="12">
    <location>
        <begin position="263"/>
        <end position="382"/>
    </location>
</feature>
<proteinExistence type="predicted"/>
<dbReference type="EMBL" id="JAAKFY010000009">
    <property type="protein sequence ID" value="KAF3851742.1"/>
    <property type="molecule type" value="Genomic_DNA"/>
</dbReference>
<dbReference type="Gene3D" id="3.20.20.190">
    <property type="entry name" value="Phosphatidylinositol (PI) phosphodiesterase"/>
    <property type="match status" value="1"/>
</dbReference>
<dbReference type="GO" id="GO:0016042">
    <property type="term" value="P:lipid catabolic process"/>
    <property type="evidence" value="ECO:0007669"/>
    <property type="project" value="UniProtKB-KW"/>
</dbReference>
<dbReference type="InterPro" id="IPR018247">
    <property type="entry name" value="EF_Hand_1_Ca_BS"/>
</dbReference>
<evidence type="ECO:0000259" key="12">
    <source>
        <dbReference type="SMART" id="SM00148"/>
    </source>
</evidence>
<evidence type="ECO:0000256" key="7">
    <source>
        <dbReference type="ARBA" id="ARBA00022963"/>
    </source>
</evidence>
<keyword evidence="6" id="KW-0106">Calcium</keyword>
<dbReference type="PRINTS" id="PR00390">
    <property type="entry name" value="PHPHLIPASEC"/>
</dbReference>
<evidence type="ECO:0000256" key="8">
    <source>
        <dbReference type="ARBA" id="ARBA00023098"/>
    </source>
</evidence>
<keyword evidence="7 11" id="KW-0442">Lipid degradation</keyword>
<dbReference type="Pfam" id="PF00388">
    <property type="entry name" value="PI-PLC-X"/>
    <property type="match status" value="1"/>
</dbReference>
<dbReference type="PROSITE" id="PS00018">
    <property type="entry name" value="EF_HAND_1"/>
    <property type="match status" value="1"/>
</dbReference>
<evidence type="ECO:0000256" key="6">
    <source>
        <dbReference type="ARBA" id="ARBA00022837"/>
    </source>
</evidence>
<sequence length="382" mass="43004">MKEGKEAERLSCVMLGNRKKAAPGGRNGAGTSEAKAIDPLRNLGVQEDEDVKRMMQGSSMIKVRSPRWQKRRTLKLLEDGVTIWCQSHKTTSWAKEQQSCECVECVREGVQSETLRQMLDSGQEQRCLTVVFKGPRKSLDLLCQSVEEAQHWARGMRTLQERKCDQSADGRLDHEEIEGVVAEARAGCCVYPILCKRLRTLHCGLRDFLKDQGEDASVTTPRASSSPMNLMRGVRTAQKNQFMTNGFTMYMLSKENCVFDPEHARDQLTGDSSTEPYIRALKHGCRCVELDCWDGDKGEPVIYHGHTLTSKVPFVEVIQTINDYAFKASPYPLILSLENHCSVEQQAVMARHLRTILGDKLLTKPPDGLDPHKLPSPEARTR</sequence>
<dbReference type="InterPro" id="IPR001192">
    <property type="entry name" value="PI-PLC_fam"/>
</dbReference>